<evidence type="ECO:0000313" key="9">
    <source>
        <dbReference type="Proteomes" id="UP000030011"/>
    </source>
</evidence>
<dbReference type="SUPFAM" id="SSF52540">
    <property type="entry name" value="P-loop containing nucleoside triphosphate hydrolases"/>
    <property type="match status" value="1"/>
</dbReference>
<keyword evidence="2 5" id="KW-0500">Molybdenum</keyword>
<keyword evidence="9" id="KW-1185">Reference proteome</keyword>
<dbReference type="GO" id="GO:0015689">
    <property type="term" value="P:molybdate ion transport"/>
    <property type="evidence" value="ECO:0007669"/>
    <property type="project" value="InterPro"/>
</dbReference>
<sequence length="346" mass="36443">MSLEVDVAVPERDVEVAFTVETGETLALLGPNGAGKSTVLAAIAGLIARSGTVRLDDMTLADESTGTHLRPHERGIALLAQEARLFPHLTAGDNVAFGPRAHGQSRRDAHTTAVRWLEEVGMTAYADRRPHELSGGQQQRVAIARALATEPRVLLVDEPLSALDVESAPEIRDLLRRVLATRTTVLVTHEVLDAALLADRVAVIDAGRIVDLGDTARVLGRPRSDFGARFAGLNLVRGVAVGEALRMPDGRLLHGLAEVPLTDGSPAAAVVAPSAVSVHLDHPHGSPRNSLAATVVDLEPHAHLVRVRTDVLSADITAAAVAELGLARGNPVVLSVKATEVHLHPA</sequence>
<dbReference type="PROSITE" id="PS51866">
    <property type="entry name" value="MOP"/>
    <property type="match status" value="1"/>
</dbReference>
<evidence type="ECO:0000259" key="6">
    <source>
        <dbReference type="PROSITE" id="PS50893"/>
    </source>
</evidence>
<evidence type="ECO:0000313" key="8">
    <source>
        <dbReference type="EMBL" id="KGN37345.1"/>
    </source>
</evidence>
<name>A0A0A0JIU5_9MICO</name>
<proteinExistence type="predicted"/>
<dbReference type="SMART" id="SM00382">
    <property type="entry name" value="AAA"/>
    <property type="match status" value="1"/>
</dbReference>
<dbReference type="Proteomes" id="UP000030011">
    <property type="component" value="Unassembled WGS sequence"/>
</dbReference>
<evidence type="ECO:0000256" key="4">
    <source>
        <dbReference type="ARBA" id="ARBA00022840"/>
    </source>
</evidence>
<gene>
    <name evidence="8" type="ORF">N803_13095</name>
</gene>
<reference evidence="8 9" key="1">
    <citation type="submission" date="2013-08" db="EMBL/GenBank/DDBJ databases">
        <title>The genome sequence of Knoellia subterranea.</title>
        <authorList>
            <person name="Zhu W."/>
            <person name="Wang G."/>
        </authorList>
    </citation>
    <scope>NUCLEOTIDE SEQUENCE [LARGE SCALE GENOMIC DNA]</scope>
    <source>
        <strain evidence="8 9">KCTC 19937</strain>
    </source>
</reference>
<dbReference type="STRING" id="1385521.N803_13095"/>
<dbReference type="EMBL" id="AVPK01000005">
    <property type="protein sequence ID" value="KGN37345.1"/>
    <property type="molecule type" value="Genomic_DNA"/>
</dbReference>
<comment type="caution">
    <text evidence="8">The sequence shown here is derived from an EMBL/GenBank/DDBJ whole genome shotgun (WGS) entry which is preliminary data.</text>
</comment>
<keyword evidence="4 8" id="KW-0067">ATP-binding</keyword>
<dbReference type="AlphaFoldDB" id="A0A0A0JIU5"/>
<feature type="domain" description="ABC transporter" evidence="6">
    <location>
        <begin position="2"/>
        <end position="231"/>
    </location>
</feature>
<dbReference type="GO" id="GO:0005524">
    <property type="term" value="F:ATP binding"/>
    <property type="evidence" value="ECO:0007669"/>
    <property type="project" value="UniProtKB-KW"/>
</dbReference>
<dbReference type="PANTHER" id="PTHR42781:SF4">
    <property type="entry name" value="SPERMIDINE_PUTRESCINE IMPORT ATP-BINDING PROTEIN POTA"/>
    <property type="match status" value="1"/>
</dbReference>
<dbReference type="eggNOG" id="COG3842">
    <property type="taxonomic scope" value="Bacteria"/>
</dbReference>
<dbReference type="InterPro" id="IPR005116">
    <property type="entry name" value="Transp-assoc_OB_typ1"/>
</dbReference>
<dbReference type="InterPro" id="IPR050093">
    <property type="entry name" value="ABC_SmlMolc_Importer"/>
</dbReference>
<evidence type="ECO:0000256" key="5">
    <source>
        <dbReference type="PROSITE-ProRule" id="PRU01213"/>
    </source>
</evidence>
<dbReference type="PANTHER" id="PTHR42781">
    <property type="entry name" value="SPERMIDINE/PUTRESCINE IMPORT ATP-BINDING PROTEIN POTA"/>
    <property type="match status" value="1"/>
</dbReference>
<dbReference type="RefSeq" id="WP_035904608.1">
    <property type="nucleotide sequence ID" value="NZ_AVPK01000005.1"/>
</dbReference>
<dbReference type="Gene3D" id="2.40.50.100">
    <property type="match status" value="1"/>
</dbReference>
<evidence type="ECO:0000256" key="3">
    <source>
        <dbReference type="ARBA" id="ARBA00022741"/>
    </source>
</evidence>
<dbReference type="Pfam" id="PF03459">
    <property type="entry name" value="TOBE"/>
    <property type="match status" value="1"/>
</dbReference>
<dbReference type="Pfam" id="PF00005">
    <property type="entry name" value="ABC_tran"/>
    <property type="match status" value="1"/>
</dbReference>
<dbReference type="Gene3D" id="3.40.50.300">
    <property type="entry name" value="P-loop containing nucleotide triphosphate hydrolases"/>
    <property type="match status" value="1"/>
</dbReference>
<dbReference type="PROSITE" id="PS00211">
    <property type="entry name" value="ABC_TRANSPORTER_1"/>
    <property type="match status" value="1"/>
</dbReference>
<dbReference type="InterPro" id="IPR027417">
    <property type="entry name" value="P-loop_NTPase"/>
</dbReference>
<dbReference type="InterPro" id="IPR004606">
    <property type="entry name" value="Mop_domain"/>
</dbReference>
<evidence type="ECO:0000256" key="1">
    <source>
        <dbReference type="ARBA" id="ARBA00022448"/>
    </source>
</evidence>
<protein>
    <submittedName>
        <fullName evidence="8">Molybdenum ABC transporter ATP-binding protein</fullName>
    </submittedName>
</protein>
<accession>A0A0A0JIU5</accession>
<keyword evidence="3" id="KW-0547">Nucleotide-binding</keyword>
<dbReference type="OrthoDB" id="9112331at2"/>
<evidence type="ECO:0000256" key="2">
    <source>
        <dbReference type="ARBA" id="ARBA00022505"/>
    </source>
</evidence>
<evidence type="ECO:0000259" key="7">
    <source>
        <dbReference type="PROSITE" id="PS51866"/>
    </source>
</evidence>
<dbReference type="InterPro" id="IPR003439">
    <property type="entry name" value="ABC_transporter-like_ATP-bd"/>
</dbReference>
<dbReference type="InterPro" id="IPR008995">
    <property type="entry name" value="Mo/tungstate-bd_C_term_dom"/>
</dbReference>
<dbReference type="SUPFAM" id="SSF50331">
    <property type="entry name" value="MOP-like"/>
    <property type="match status" value="1"/>
</dbReference>
<keyword evidence="1" id="KW-0813">Transport</keyword>
<dbReference type="InterPro" id="IPR003593">
    <property type="entry name" value="AAA+_ATPase"/>
</dbReference>
<organism evidence="8 9">
    <name type="scientific">Knoellia subterranea KCTC 19937</name>
    <dbReference type="NCBI Taxonomy" id="1385521"/>
    <lineage>
        <taxon>Bacteria</taxon>
        <taxon>Bacillati</taxon>
        <taxon>Actinomycetota</taxon>
        <taxon>Actinomycetes</taxon>
        <taxon>Micrococcales</taxon>
        <taxon>Intrasporangiaceae</taxon>
        <taxon>Knoellia</taxon>
    </lineage>
</organism>
<dbReference type="InterPro" id="IPR017871">
    <property type="entry name" value="ABC_transporter-like_CS"/>
</dbReference>
<feature type="domain" description="Mop" evidence="7">
    <location>
        <begin position="284"/>
        <end position="345"/>
    </location>
</feature>
<dbReference type="GO" id="GO:0016887">
    <property type="term" value="F:ATP hydrolysis activity"/>
    <property type="evidence" value="ECO:0007669"/>
    <property type="project" value="InterPro"/>
</dbReference>
<dbReference type="PROSITE" id="PS50893">
    <property type="entry name" value="ABC_TRANSPORTER_2"/>
    <property type="match status" value="1"/>
</dbReference>